<evidence type="ECO:0000256" key="2">
    <source>
        <dbReference type="ARBA" id="ARBA00022801"/>
    </source>
</evidence>
<dbReference type="GO" id="GO:0043138">
    <property type="term" value="F:3'-5' DNA helicase activity"/>
    <property type="evidence" value="ECO:0007669"/>
    <property type="project" value="TreeGrafter"/>
</dbReference>
<feature type="binding site" evidence="5">
    <location>
        <begin position="28"/>
        <end position="35"/>
    </location>
    <ligand>
        <name>ATP</name>
        <dbReference type="ChEBI" id="CHEBI:30616"/>
    </ligand>
</feature>
<dbReference type="InterPro" id="IPR027785">
    <property type="entry name" value="UvrD-like_helicase_C"/>
</dbReference>
<dbReference type="InterPro" id="IPR027417">
    <property type="entry name" value="P-loop_NTPase"/>
</dbReference>
<evidence type="ECO:0000256" key="5">
    <source>
        <dbReference type="PROSITE-ProRule" id="PRU00560"/>
    </source>
</evidence>
<dbReference type="GO" id="GO:0031297">
    <property type="term" value="P:replication fork processing"/>
    <property type="evidence" value="ECO:0007669"/>
    <property type="project" value="TreeGrafter"/>
</dbReference>
<accession>A0A8S5Q372</accession>
<dbReference type="EMBL" id="BK015564">
    <property type="protein sequence ID" value="DAE13117.1"/>
    <property type="molecule type" value="Genomic_DNA"/>
</dbReference>
<keyword evidence="2 5" id="KW-0378">Hydrolase</keyword>
<dbReference type="GO" id="GO:0005524">
    <property type="term" value="F:ATP binding"/>
    <property type="evidence" value="ECO:0007669"/>
    <property type="project" value="UniProtKB-UniRule"/>
</dbReference>
<dbReference type="InterPro" id="IPR000212">
    <property type="entry name" value="DNA_helicase_UvrD/REP"/>
</dbReference>
<dbReference type="GO" id="GO:0016787">
    <property type="term" value="F:hydrolase activity"/>
    <property type="evidence" value="ECO:0007669"/>
    <property type="project" value="UniProtKB-UniRule"/>
</dbReference>
<dbReference type="InterPro" id="IPR014016">
    <property type="entry name" value="UvrD-like_ATP-bd"/>
</dbReference>
<keyword evidence="1 5" id="KW-0547">Nucleotide-binding</keyword>
<dbReference type="Pfam" id="PF00580">
    <property type="entry name" value="UvrD-helicase"/>
    <property type="match status" value="1"/>
</dbReference>
<evidence type="ECO:0000256" key="1">
    <source>
        <dbReference type="ARBA" id="ARBA00022741"/>
    </source>
</evidence>
<dbReference type="PROSITE" id="PS51198">
    <property type="entry name" value="UVRD_HELICASE_ATP_BIND"/>
    <property type="match status" value="1"/>
</dbReference>
<dbReference type="SUPFAM" id="SSF52540">
    <property type="entry name" value="P-loop containing nucleoside triphosphate hydrolases"/>
    <property type="match status" value="1"/>
</dbReference>
<evidence type="ECO:0000313" key="7">
    <source>
        <dbReference type="EMBL" id="DAE13117.1"/>
    </source>
</evidence>
<feature type="domain" description="UvrD-like helicase ATP-binding" evidence="6">
    <location>
        <begin position="7"/>
        <end position="311"/>
    </location>
</feature>
<keyword evidence="4 5" id="KW-0067">ATP-binding</keyword>
<evidence type="ECO:0000256" key="3">
    <source>
        <dbReference type="ARBA" id="ARBA00022806"/>
    </source>
</evidence>
<sequence length="592" mass="68198">MNFKPSTYQQDILDFFLNNPQSNMLVNALAGSGKSTTACMLSEHSKTSDLYIAFNASVVEEFKKKIKNLKTKVMTMHSLAYSIMLYNVEQELKDSGEKPKGFGSQRSKRTVNLDNFKPHKILDEEITNRYGRYIEFAKRVFLKDNYVNLYNLCRLTLTDMSSNKDVSRLINDHVLFLYYGDEGYSAPDISEITSTLKILDTKSRQQFETQGVIDFTDMLWITFNKLKYDNWEVPYWALYTNIYVDECQDFSNIQLNFLKFIKRTKGRYVFIGDFFQAIYNFAGSNAQAFNQIPKMFAPIETFDLPICYRCAKSHLSRVNREYGIPILPRDDAPLGFVKTIDKNKISEYAKAGDMVISRKNKWIAEVVLDLARNGTPIFIEDKEMVGAIKRQILSSKCTSVGTLEKFLQKVISNYNKKLFEIVSKNVREGGHEEERLEAVTETNSKIDNTSFLLEILEGYLEHHASSDSVSKFSNFIDKLLNTTPSPNCVRLCSIHKAKGLEATNVFVLNEAKINYDFRNSKEQNIQEKNLSYIATTRAKEGLYLVKEPSKTITTRNTDYLLSDNYLLPDNDVLKKREQDFKKAIVRETMGCF</sequence>
<proteinExistence type="predicted"/>
<dbReference type="Pfam" id="PF13538">
    <property type="entry name" value="UvrD_C_2"/>
    <property type="match status" value="1"/>
</dbReference>
<dbReference type="GO" id="GO:0003677">
    <property type="term" value="F:DNA binding"/>
    <property type="evidence" value="ECO:0007669"/>
    <property type="project" value="InterPro"/>
</dbReference>
<dbReference type="PANTHER" id="PTHR11070:SF30">
    <property type="entry name" value="F-BOX DNA HELICASE 1"/>
    <property type="match status" value="1"/>
</dbReference>
<reference evidence="7" key="1">
    <citation type="journal article" date="2021" name="Proc. Natl. Acad. Sci. U.S.A.">
        <title>A Catalog of Tens of Thousands of Viruses from Human Metagenomes Reveals Hidden Associations with Chronic Diseases.</title>
        <authorList>
            <person name="Tisza M.J."/>
            <person name="Buck C.B."/>
        </authorList>
    </citation>
    <scope>NUCLEOTIDE SEQUENCE</scope>
    <source>
        <strain evidence="7">CtLqe90</strain>
    </source>
</reference>
<dbReference type="GO" id="GO:0000724">
    <property type="term" value="P:double-strand break repair via homologous recombination"/>
    <property type="evidence" value="ECO:0007669"/>
    <property type="project" value="TreeGrafter"/>
</dbReference>
<dbReference type="Gene3D" id="3.40.50.300">
    <property type="entry name" value="P-loop containing nucleotide triphosphate hydrolases"/>
    <property type="match status" value="2"/>
</dbReference>
<keyword evidence="3 5" id="KW-0347">Helicase</keyword>
<name>A0A8S5Q372_9CAUD</name>
<evidence type="ECO:0000259" key="6">
    <source>
        <dbReference type="PROSITE" id="PS51198"/>
    </source>
</evidence>
<evidence type="ECO:0000256" key="4">
    <source>
        <dbReference type="ARBA" id="ARBA00022840"/>
    </source>
</evidence>
<protein>
    <submittedName>
        <fullName evidence="7">REP HELICASE</fullName>
    </submittedName>
</protein>
<dbReference type="PANTHER" id="PTHR11070">
    <property type="entry name" value="UVRD / RECB / PCRA DNA HELICASE FAMILY MEMBER"/>
    <property type="match status" value="1"/>
</dbReference>
<organism evidence="7">
    <name type="scientific">Siphoviridae sp. ctLqe90</name>
    <dbReference type="NCBI Taxonomy" id="2825456"/>
    <lineage>
        <taxon>Viruses</taxon>
        <taxon>Duplodnaviria</taxon>
        <taxon>Heunggongvirae</taxon>
        <taxon>Uroviricota</taxon>
        <taxon>Caudoviricetes</taxon>
    </lineage>
</organism>